<dbReference type="InterPro" id="IPR002885">
    <property type="entry name" value="PPR_rpt"/>
</dbReference>
<name>A0A9D4Z5C6_ADICA</name>
<dbReference type="Pfam" id="PF13041">
    <property type="entry name" value="PPR_2"/>
    <property type="match status" value="3"/>
</dbReference>
<proteinExistence type="predicted"/>
<organism evidence="3 4">
    <name type="scientific">Adiantum capillus-veneris</name>
    <name type="common">Maidenhair fern</name>
    <dbReference type="NCBI Taxonomy" id="13818"/>
    <lineage>
        <taxon>Eukaryota</taxon>
        <taxon>Viridiplantae</taxon>
        <taxon>Streptophyta</taxon>
        <taxon>Embryophyta</taxon>
        <taxon>Tracheophyta</taxon>
        <taxon>Polypodiopsida</taxon>
        <taxon>Polypodiidae</taxon>
        <taxon>Polypodiales</taxon>
        <taxon>Pteridineae</taxon>
        <taxon>Pteridaceae</taxon>
        <taxon>Vittarioideae</taxon>
        <taxon>Adiantum</taxon>
    </lineage>
</organism>
<dbReference type="GO" id="GO:0003723">
    <property type="term" value="F:RNA binding"/>
    <property type="evidence" value="ECO:0007669"/>
    <property type="project" value="InterPro"/>
</dbReference>
<keyword evidence="4" id="KW-1185">Reference proteome</keyword>
<sequence length="661" mass="74069">MPLLELSRAHTIHHRRLIGYLGVQLSQTQGIPQNLGTRRSSTRAFPEGKCELSLYLPEDLDRHDIQASEKFLYQRLQVCINKKDLELGRQVHAFIKTCGQHSNAFLGSHVIRMLSCCGTLRDAKHVFDELPVKNVFTWSAIISAFASYGQGHEAYELFKAMLQSGIKPDAVVFVVSLKACASIQSLVIVKVFHFYAIDANFESNKFVANTLIGMYASCGSIVDGCAIFAGVSKQHVSSWNAMIAAHLQHDNVQECFQLLQQMQKEGKKPNNITCVNIIKASSYLSLDQTKFFHIQIIETGLELDSYVASSLIDAYAKQGTIDDARDVFDRLSEKDVVAWSALVTGYVQNGDDRKALLLFQQMQFLGVKGDNYTFVSTLNACSTSAAADQGQLVHVYLVEDDLHLDVFLGSALIDMYSGHGRLQDAQSVFNRLLEKDMGVWNAIVESCTTNNDQELAMYYLNGMQRESLMPDEVTFVCLLSMCSHMGLMEEGWYQLKLMIVQYGILPLVEHYNCVIDLLGRLGNFGEAENILQNMPWQPTLKSWMSLLSNCKSYSNVTFGFYCFKHIFLLDCTHGSAYTLMCTVFSGAGLYSDASKLAELRDKMQAWRKPGKAFIEVGQCLHEFVVGGKNHPSLHACYRKLKSLLSCHHSEGCMPEVDLLNH</sequence>
<feature type="repeat" description="PPR" evidence="2">
    <location>
        <begin position="304"/>
        <end position="338"/>
    </location>
</feature>
<evidence type="ECO:0008006" key="5">
    <source>
        <dbReference type="Google" id="ProtNLM"/>
    </source>
</evidence>
<dbReference type="AlphaFoldDB" id="A0A9D4Z5C6"/>
<dbReference type="InterPro" id="IPR011990">
    <property type="entry name" value="TPR-like_helical_dom_sf"/>
</dbReference>
<protein>
    <recommendedName>
        <fullName evidence="5">Pentatricopeptide repeat-containing protein</fullName>
    </recommendedName>
</protein>
<accession>A0A9D4Z5C6</accession>
<feature type="repeat" description="PPR" evidence="2">
    <location>
        <begin position="134"/>
        <end position="168"/>
    </location>
</feature>
<dbReference type="Pfam" id="PF01535">
    <property type="entry name" value="PPR"/>
    <property type="match status" value="2"/>
</dbReference>
<dbReference type="OrthoDB" id="1879571at2759"/>
<evidence type="ECO:0000313" key="3">
    <source>
        <dbReference type="EMBL" id="KAI5061720.1"/>
    </source>
</evidence>
<comment type="caution">
    <text evidence="3">The sequence shown here is derived from an EMBL/GenBank/DDBJ whole genome shotgun (WGS) entry which is preliminary data.</text>
</comment>
<dbReference type="EMBL" id="JABFUD020000023">
    <property type="protein sequence ID" value="KAI5061720.1"/>
    <property type="molecule type" value="Genomic_DNA"/>
</dbReference>
<dbReference type="GO" id="GO:0009451">
    <property type="term" value="P:RNA modification"/>
    <property type="evidence" value="ECO:0007669"/>
    <property type="project" value="InterPro"/>
</dbReference>
<reference evidence="3" key="1">
    <citation type="submission" date="2021-01" db="EMBL/GenBank/DDBJ databases">
        <title>Adiantum capillus-veneris genome.</title>
        <authorList>
            <person name="Fang Y."/>
            <person name="Liao Q."/>
        </authorList>
    </citation>
    <scope>NUCLEOTIDE SEQUENCE</scope>
    <source>
        <strain evidence="3">H3</strain>
        <tissue evidence="3">Leaf</tissue>
    </source>
</reference>
<dbReference type="Gene3D" id="1.25.40.10">
    <property type="entry name" value="Tetratricopeptide repeat domain"/>
    <property type="match status" value="4"/>
</dbReference>
<keyword evidence="1" id="KW-0677">Repeat</keyword>
<dbReference type="Proteomes" id="UP000886520">
    <property type="component" value="Chromosome 23"/>
</dbReference>
<dbReference type="Pfam" id="PF13812">
    <property type="entry name" value="PPR_3"/>
    <property type="match status" value="1"/>
</dbReference>
<dbReference type="FunFam" id="1.25.40.10:FF:000158">
    <property type="entry name" value="pentatricopeptide repeat-containing protein At2g33680"/>
    <property type="match status" value="1"/>
</dbReference>
<evidence type="ECO:0000256" key="1">
    <source>
        <dbReference type="ARBA" id="ARBA00022737"/>
    </source>
</evidence>
<dbReference type="GO" id="GO:0048731">
    <property type="term" value="P:system development"/>
    <property type="evidence" value="ECO:0007669"/>
    <property type="project" value="UniProtKB-ARBA"/>
</dbReference>
<dbReference type="PANTHER" id="PTHR24015">
    <property type="entry name" value="OS07G0578800 PROTEIN-RELATED"/>
    <property type="match status" value="1"/>
</dbReference>
<dbReference type="FunFam" id="1.25.40.10:FF:000031">
    <property type="entry name" value="Pentatricopeptide repeat-containing protein mitochondrial"/>
    <property type="match status" value="1"/>
</dbReference>
<evidence type="ECO:0000313" key="4">
    <source>
        <dbReference type="Proteomes" id="UP000886520"/>
    </source>
</evidence>
<dbReference type="PANTHER" id="PTHR24015:SF548">
    <property type="entry name" value="OS08G0340900 PROTEIN"/>
    <property type="match status" value="1"/>
</dbReference>
<dbReference type="PROSITE" id="PS51375">
    <property type="entry name" value="PPR"/>
    <property type="match status" value="3"/>
</dbReference>
<gene>
    <name evidence="3" type="ORF">GOP47_0024225</name>
</gene>
<dbReference type="NCBIfam" id="TIGR00756">
    <property type="entry name" value="PPR"/>
    <property type="match status" value="4"/>
</dbReference>
<feature type="repeat" description="PPR" evidence="2">
    <location>
        <begin position="235"/>
        <end position="269"/>
    </location>
</feature>
<dbReference type="InterPro" id="IPR046960">
    <property type="entry name" value="PPR_At4g14850-like_plant"/>
</dbReference>
<evidence type="ECO:0000256" key="2">
    <source>
        <dbReference type="PROSITE-ProRule" id="PRU00708"/>
    </source>
</evidence>